<evidence type="ECO:0008006" key="3">
    <source>
        <dbReference type="Google" id="ProtNLM"/>
    </source>
</evidence>
<gene>
    <name evidence="1" type="ordered locus">Psta_0317</name>
</gene>
<dbReference type="KEGG" id="psl:Psta_0317"/>
<sequence length="153" mass="16590">MNAMTPTHGSLPLHRQTRQFLPAWLLLATLLATGCDSGPAVYPIHGKLTVSSGDPSPLAGHSIEIVSRENNQIRSFASINPDGTFEIESLIEGKLVKGALPGDYAGRVIFTDDHPAQRHQAMQLVPPKYLNIDSSNLSLKVPSDSDIEWNLVP</sequence>
<accession>D2R298</accession>
<name>D2R298_PIRSD</name>
<dbReference type="AlphaFoldDB" id="D2R298"/>
<dbReference type="EMBL" id="CP001848">
    <property type="protein sequence ID" value="ADB15007.1"/>
    <property type="molecule type" value="Genomic_DNA"/>
</dbReference>
<dbReference type="eggNOG" id="ENOG50332DB">
    <property type="taxonomic scope" value="Bacteria"/>
</dbReference>
<reference evidence="1 2" key="1">
    <citation type="journal article" date="2009" name="Stand. Genomic Sci.">
        <title>Complete genome sequence of Pirellula staleyi type strain (ATCC 27377).</title>
        <authorList>
            <person name="Clum A."/>
            <person name="Tindall B.J."/>
            <person name="Sikorski J."/>
            <person name="Ivanova N."/>
            <person name="Mavrommatis K."/>
            <person name="Lucas S."/>
            <person name="Glavina del Rio T."/>
            <person name="Nolan M."/>
            <person name="Chen F."/>
            <person name="Tice H."/>
            <person name="Pitluck S."/>
            <person name="Cheng J.F."/>
            <person name="Chertkov O."/>
            <person name="Brettin T."/>
            <person name="Han C."/>
            <person name="Detter J.C."/>
            <person name="Kuske C."/>
            <person name="Bruce D."/>
            <person name="Goodwin L."/>
            <person name="Ovchinikova G."/>
            <person name="Pati A."/>
            <person name="Mikhailova N."/>
            <person name="Chen A."/>
            <person name="Palaniappan K."/>
            <person name="Land M."/>
            <person name="Hauser L."/>
            <person name="Chang Y.J."/>
            <person name="Jeffries C.D."/>
            <person name="Chain P."/>
            <person name="Rohde M."/>
            <person name="Goker M."/>
            <person name="Bristow J."/>
            <person name="Eisen J.A."/>
            <person name="Markowitz V."/>
            <person name="Hugenholtz P."/>
            <person name="Kyrpides N.C."/>
            <person name="Klenk H.P."/>
            <person name="Lapidus A."/>
        </authorList>
    </citation>
    <scope>NUCLEOTIDE SEQUENCE [LARGE SCALE GENOMIC DNA]</scope>
    <source>
        <strain evidence="2">ATCC 27377 / DSM 6068 / ICPB 4128</strain>
    </source>
</reference>
<organism evidence="1 2">
    <name type="scientific">Pirellula staleyi (strain ATCC 27377 / DSM 6068 / ICPB 4128)</name>
    <name type="common">Pirella staleyi</name>
    <dbReference type="NCBI Taxonomy" id="530564"/>
    <lineage>
        <taxon>Bacteria</taxon>
        <taxon>Pseudomonadati</taxon>
        <taxon>Planctomycetota</taxon>
        <taxon>Planctomycetia</taxon>
        <taxon>Pirellulales</taxon>
        <taxon>Pirellulaceae</taxon>
        <taxon>Pirellula</taxon>
    </lineage>
</organism>
<dbReference type="Proteomes" id="UP000001887">
    <property type="component" value="Chromosome"/>
</dbReference>
<evidence type="ECO:0000313" key="1">
    <source>
        <dbReference type="EMBL" id="ADB15007.1"/>
    </source>
</evidence>
<keyword evidence="2" id="KW-1185">Reference proteome</keyword>
<evidence type="ECO:0000313" key="2">
    <source>
        <dbReference type="Proteomes" id="UP000001887"/>
    </source>
</evidence>
<dbReference type="STRING" id="530564.Psta_0317"/>
<protein>
    <recommendedName>
        <fullName evidence="3">Carboxypeptidase regulatory-like domain-containing protein</fullName>
    </recommendedName>
</protein>
<dbReference type="HOGENOM" id="CLU_1711552_0_0_0"/>
<proteinExistence type="predicted"/>